<reference evidence="1 2" key="1">
    <citation type="submission" date="2020-05" db="EMBL/GenBank/DDBJ databases">
        <title>Genomic Encyclopedia of Type Strains, Phase III (KMG-III): the genomes of soil and plant-associated and newly described type strains.</title>
        <authorList>
            <person name="Whitman W."/>
        </authorList>
    </citation>
    <scope>NUCLEOTIDE SEQUENCE [LARGE SCALE GENOMIC DNA]</scope>
    <source>
        <strain evidence="1 2">KCTC 19046</strain>
    </source>
</reference>
<dbReference type="InterPro" id="IPR036291">
    <property type="entry name" value="NAD(P)-bd_dom_sf"/>
</dbReference>
<name>A0ABX2A234_9MICO</name>
<accession>A0ABX2A234</accession>
<evidence type="ECO:0000313" key="1">
    <source>
        <dbReference type="EMBL" id="NOV96756.1"/>
    </source>
</evidence>
<dbReference type="PANTHER" id="PTHR43162:SF1">
    <property type="entry name" value="PRESTALK A DIFFERENTIATION PROTEIN A"/>
    <property type="match status" value="1"/>
</dbReference>
<organism evidence="1 2">
    <name type="scientific">Isoptericola halotolerans</name>
    <dbReference type="NCBI Taxonomy" id="300560"/>
    <lineage>
        <taxon>Bacteria</taxon>
        <taxon>Bacillati</taxon>
        <taxon>Actinomycetota</taxon>
        <taxon>Actinomycetes</taxon>
        <taxon>Micrococcales</taxon>
        <taxon>Promicromonosporaceae</taxon>
        <taxon>Isoptericola</taxon>
    </lineage>
</organism>
<dbReference type="EMBL" id="JABEZU010000001">
    <property type="protein sequence ID" value="NOV96756.1"/>
    <property type="molecule type" value="Genomic_DNA"/>
</dbReference>
<evidence type="ECO:0000313" key="2">
    <source>
        <dbReference type="Proteomes" id="UP000757540"/>
    </source>
</evidence>
<dbReference type="RefSeq" id="WP_171782895.1">
    <property type="nucleotide sequence ID" value="NZ_BAAAML010000002.1"/>
</dbReference>
<protein>
    <submittedName>
        <fullName evidence="1">Uncharacterized protein YbjT (DUF2867 family)</fullName>
    </submittedName>
</protein>
<keyword evidence="2" id="KW-1185">Reference proteome</keyword>
<dbReference type="Gene3D" id="3.90.25.10">
    <property type="entry name" value="UDP-galactose 4-epimerase, domain 1"/>
    <property type="match status" value="1"/>
</dbReference>
<dbReference type="SUPFAM" id="SSF51735">
    <property type="entry name" value="NAD(P)-binding Rossmann-fold domains"/>
    <property type="match status" value="1"/>
</dbReference>
<dbReference type="InterPro" id="IPR051604">
    <property type="entry name" value="Ergot_Alk_Oxidoreductase"/>
</dbReference>
<dbReference type="Gene3D" id="3.40.50.720">
    <property type="entry name" value="NAD(P)-binding Rossmann-like Domain"/>
    <property type="match status" value="1"/>
</dbReference>
<sequence length="294" mass="31377">MSQQHTLDTSFLARTGDVAARGTVVVLGATGKTGRRVADRLDALGVPVRRASRGSTPRFDWADESTWPAVLDGAAAVYVAYVPDLAVAGAPETVTRLAEHARDAGVQRLVLLSGRGETEAQRAEDLVAEVFPARTVVRCAFFAQNFDESFLLEPLLAGELALPVDEVREPFVDLEDVAEVAVAALTDDAHAGRVYELTGPRPLTFAEAVSEIGAAAGRDLRYVPISMDDFTTGLAALGVPADEVDLLRYLFTEVLDGRGAWVADGVQRALGRPARDFREYAAREASDWVPGAGA</sequence>
<gene>
    <name evidence="1" type="ORF">HDG69_001309</name>
</gene>
<proteinExistence type="predicted"/>
<comment type="caution">
    <text evidence="1">The sequence shown here is derived from an EMBL/GenBank/DDBJ whole genome shotgun (WGS) entry which is preliminary data.</text>
</comment>
<dbReference type="Proteomes" id="UP000757540">
    <property type="component" value="Unassembled WGS sequence"/>
</dbReference>
<dbReference type="PANTHER" id="PTHR43162">
    <property type="match status" value="1"/>
</dbReference>